<name>A0A6P8IS36_ACTTE</name>
<sequence>MLTFVIFPDKLKDRLLPPPTPPTEITGAEAAGEDIPNNELSDDSEEGGIGYHLLRQAAGQLLEEKGRPGEEDNAQKDLLGAGRMPLLEMLLLQALGEGGGDDKELPGGLKKGDKVRVVEGDVERAKKLQENYGGWSEAMEQYLGKEGEVQGKVLHVIKVKFPDGVSWSYNPSLLEKVNSDGSSTPIVNSRKSRREEVVRGLFHRFDVVQIPKEQSVMELLQDGHGGWNDRMKLCLGIKGLVNKVDKDGDVFVECINGDDWTFNPELLIKVEPDPSAKKEAGDFVLVMDDVETVKQLQVNHGGWVKGMEKCCGHTGIIKAVLPNARLRIEVAHDTWIFNENAIKLVAKGGKNSCMGQDGGWVGGWMGMDG</sequence>
<dbReference type="GO" id="GO:0006897">
    <property type="term" value="P:endocytosis"/>
    <property type="evidence" value="ECO:0007669"/>
    <property type="project" value="TreeGrafter"/>
</dbReference>
<dbReference type="Pfam" id="PF18346">
    <property type="entry name" value="SH3_15"/>
    <property type="match status" value="3"/>
</dbReference>
<dbReference type="UniPathway" id="UPA00143"/>
<evidence type="ECO:0000256" key="3">
    <source>
        <dbReference type="ARBA" id="ARBA00022723"/>
    </source>
</evidence>
<evidence type="ECO:0000259" key="9">
    <source>
        <dbReference type="Pfam" id="PF18346"/>
    </source>
</evidence>
<keyword evidence="6" id="KW-0833">Ubl conjugation pathway</keyword>
<feature type="domain" description="Mind bomb SH3 repeat" evidence="9">
    <location>
        <begin position="112"/>
        <end position="173"/>
    </location>
</feature>
<dbReference type="GO" id="GO:0007219">
    <property type="term" value="P:Notch signaling pathway"/>
    <property type="evidence" value="ECO:0007669"/>
    <property type="project" value="TreeGrafter"/>
</dbReference>
<dbReference type="RefSeq" id="XP_031569702.1">
    <property type="nucleotide sequence ID" value="XM_031713842.1"/>
</dbReference>
<dbReference type="GeneID" id="116304135"/>
<keyword evidence="10" id="KW-1185">Reference proteome</keyword>
<evidence type="ECO:0000313" key="11">
    <source>
        <dbReference type="RefSeq" id="XP_031569702.1"/>
    </source>
</evidence>
<reference evidence="11" key="1">
    <citation type="submission" date="2025-08" db="UniProtKB">
        <authorList>
            <consortium name="RefSeq"/>
        </authorList>
    </citation>
    <scope>IDENTIFICATION</scope>
    <source>
        <tissue evidence="11">Tentacle</tissue>
    </source>
</reference>
<evidence type="ECO:0000256" key="8">
    <source>
        <dbReference type="SAM" id="MobiDB-lite"/>
    </source>
</evidence>
<evidence type="ECO:0000256" key="1">
    <source>
        <dbReference type="ARBA" id="ARBA00004906"/>
    </source>
</evidence>
<feature type="domain" description="Mind bomb SH3 repeat" evidence="9">
    <location>
        <begin position="206"/>
        <end position="266"/>
    </location>
</feature>
<feature type="region of interest" description="Disordered" evidence="8">
    <location>
        <begin position="15"/>
        <end position="46"/>
    </location>
</feature>
<evidence type="ECO:0000256" key="7">
    <source>
        <dbReference type="ARBA" id="ARBA00022833"/>
    </source>
</evidence>
<dbReference type="PANTHER" id="PTHR24202">
    <property type="entry name" value="E3 UBIQUITIN-PROTEIN LIGASE MIB2"/>
    <property type="match status" value="1"/>
</dbReference>
<dbReference type="AlphaFoldDB" id="A0A6P8IS36"/>
<dbReference type="OrthoDB" id="6133115at2759"/>
<comment type="pathway">
    <text evidence="1">Protein modification; protein ubiquitination.</text>
</comment>
<dbReference type="InParanoid" id="A0A6P8IS36"/>
<dbReference type="InterPro" id="IPR040847">
    <property type="entry name" value="SH3_15"/>
</dbReference>
<keyword evidence="5" id="KW-0863">Zinc-finger</keyword>
<organism evidence="10 11">
    <name type="scientific">Actinia tenebrosa</name>
    <name type="common">Australian red waratah sea anemone</name>
    <dbReference type="NCBI Taxonomy" id="6105"/>
    <lineage>
        <taxon>Eukaryota</taxon>
        <taxon>Metazoa</taxon>
        <taxon>Cnidaria</taxon>
        <taxon>Anthozoa</taxon>
        <taxon>Hexacorallia</taxon>
        <taxon>Actiniaria</taxon>
        <taxon>Actiniidae</taxon>
        <taxon>Actinia</taxon>
    </lineage>
</organism>
<accession>A0A6P8IS36</accession>
<evidence type="ECO:0000256" key="4">
    <source>
        <dbReference type="ARBA" id="ARBA00022737"/>
    </source>
</evidence>
<evidence type="ECO:0000256" key="2">
    <source>
        <dbReference type="ARBA" id="ARBA00022679"/>
    </source>
</evidence>
<dbReference type="KEGG" id="aten:116304135"/>
<evidence type="ECO:0000313" key="10">
    <source>
        <dbReference type="Proteomes" id="UP000515163"/>
    </source>
</evidence>
<dbReference type="GO" id="GO:0016567">
    <property type="term" value="P:protein ubiquitination"/>
    <property type="evidence" value="ECO:0007669"/>
    <property type="project" value="UniProtKB-UniPathway"/>
</dbReference>
<keyword evidence="4" id="KW-0677">Repeat</keyword>
<keyword evidence="3" id="KW-0479">Metal-binding</keyword>
<protein>
    <submittedName>
        <fullName evidence="11">Uncharacterized protein LOC116304135</fullName>
    </submittedName>
</protein>
<dbReference type="PANTHER" id="PTHR24202:SF4">
    <property type="entry name" value="E3 UBIQUITIN-PROTEIN LIGASE MIB2-RELATED"/>
    <property type="match status" value="1"/>
</dbReference>
<evidence type="ECO:0000256" key="5">
    <source>
        <dbReference type="ARBA" id="ARBA00022771"/>
    </source>
</evidence>
<dbReference type="GO" id="GO:0016740">
    <property type="term" value="F:transferase activity"/>
    <property type="evidence" value="ECO:0007669"/>
    <property type="project" value="UniProtKB-KW"/>
</dbReference>
<feature type="domain" description="Mind bomb SH3 repeat" evidence="9">
    <location>
        <begin position="279"/>
        <end position="338"/>
    </location>
</feature>
<dbReference type="Proteomes" id="UP000515163">
    <property type="component" value="Unplaced"/>
</dbReference>
<gene>
    <name evidence="11" type="primary">LOC116304135</name>
</gene>
<keyword evidence="7" id="KW-0862">Zinc</keyword>
<dbReference type="GO" id="GO:0008270">
    <property type="term" value="F:zinc ion binding"/>
    <property type="evidence" value="ECO:0007669"/>
    <property type="project" value="UniProtKB-KW"/>
</dbReference>
<proteinExistence type="predicted"/>
<evidence type="ECO:0000256" key="6">
    <source>
        <dbReference type="ARBA" id="ARBA00022786"/>
    </source>
</evidence>
<dbReference type="GO" id="GO:0005737">
    <property type="term" value="C:cytoplasm"/>
    <property type="evidence" value="ECO:0007669"/>
    <property type="project" value="TreeGrafter"/>
</dbReference>
<keyword evidence="2" id="KW-0808">Transferase</keyword>